<proteinExistence type="predicted"/>
<dbReference type="Proteomes" id="UP001152300">
    <property type="component" value="Unassembled WGS sequence"/>
</dbReference>
<dbReference type="AlphaFoldDB" id="A0A9X0ALN7"/>
<sequence>MNEILAETSKVYIAVFQAFEGDIGHSRPDPTSFTTLNCLNGNLKNNIAAIFQDIHRAYFPKAGTPAVHIKSQ</sequence>
<organism evidence="1 2">
    <name type="scientific">Sclerotinia nivalis</name>
    <dbReference type="NCBI Taxonomy" id="352851"/>
    <lineage>
        <taxon>Eukaryota</taxon>
        <taxon>Fungi</taxon>
        <taxon>Dikarya</taxon>
        <taxon>Ascomycota</taxon>
        <taxon>Pezizomycotina</taxon>
        <taxon>Leotiomycetes</taxon>
        <taxon>Helotiales</taxon>
        <taxon>Sclerotiniaceae</taxon>
        <taxon>Sclerotinia</taxon>
    </lineage>
</organism>
<name>A0A9X0ALN7_9HELO</name>
<gene>
    <name evidence="1" type="ORF">OCU04_005789</name>
</gene>
<protein>
    <submittedName>
        <fullName evidence="1">Uncharacterized protein</fullName>
    </submittedName>
</protein>
<dbReference type="EMBL" id="JAPEIS010000006">
    <property type="protein sequence ID" value="KAJ8065076.1"/>
    <property type="molecule type" value="Genomic_DNA"/>
</dbReference>
<reference evidence="1" key="1">
    <citation type="submission" date="2022-11" db="EMBL/GenBank/DDBJ databases">
        <title>Genome Resource of Sclerotinia nivalis Strain SnTB1, a Plant Pathogen Isolated from American Ginseng.</title>
        <authorList>
            <person name="Fan S."/>
        </authorList>
    </citation>
    <scope>NUCLEOTIDE SEQUENCE</scope>
    <source>
        <strain evidence="1">SnTB1</strain>
    </source>
</reference>
<evidence type="ECO:0000313" key="1">
    <source>
        <dbReference type="EMBL" id="KAJ8065076.1"/>
    </source>
</evidence>
<evidence type="ECO:0000313" key="2">
    <source>
        <dbReference type="Proteomes" id="UP001152300"/>
    </source>
</evidence>
<keyword evidence="2" id="KW-1185">Reference proteome</keyword>
<accession>A0A9X0ALN7</accession>
<comment type="caution">
    <text evidence="1">The sequence shown here is derived from an EMBL/GenBank/DDBJ whole genome shotgun (WGS) entry which is preliminary data.</text>
</comment>